<dbReference type="Proteomes" id="UP000612899">
    <property type="component" value="Unassembled WGS sequence"/>
</dbReference>
<feature type="region of interest" description="Disordered" evidence="1">
    <location>
        <begin position="39"/>
        <end position="66"/>
    </location>
</feature>
<dbReference type="InterPro" id="IPR000871">
    <property type="entry name" value="Beta-lactam_class-A"/>
</dbReference>
<evidence type="ECO:0000313" key="4">
    <source>
        <dbReference type="Proteomes" id="UP000612899"/>
    </source>
</evidence>
<dbReference type="GO" id="GO:0008800">
    <property type="term" value="F:beta-lactamase activity"/>
    <property type="evidence" value="ECO:0007669"/>
    <property type="project" value="InterPro"/>
</dbReference>
<keyword evidence="4" id="KW-1185">Reference proteome</keyword>
<reference evidence="3" key="1">
    <citation type="submission" date="2021-01" db="EMBL/GenBank/DDBJ databases">
        <title>Whole genome shotgun sequence of Rhizocola hellebori NBRC 109834.</title>
        <authorList>
            <person name="Komaki H."/>
            <person name="Tamura T."/>
        </authorList>
    </citation>
    <scope>NUCLEOTIDE SEQUENCE</scope>
    <source>
        <strain evidence="3">NBRC 109834</strain>
    </source>
</reference>
<dbReference type="AlphaFoldDB" id="A0A8J3QHZ5"/>
<feature type="domain" description="Beta-lactamase class A catalytic" evidence="2">
    <location>
        <begin position="129"/>
        <end position="214"/>
    </location>
</feature>
<dbReference type="PANTHER" id="PTHR35333">
    <property type="entry name" value="BETA-LACTAMASE"/>
    <property type="match status" value="1"/>
</dbReference>
<sequence>MARRLPAAIAIATALAVGLGVLVPKALAAQHPATSWVTRADAPAPPVGGGTAGGGPAGQSGSPQSTVAVNFSGEFLGWAMLDRTTGSVIGENLDKTSSTESMIKTWVVADHLRRAAAGKAGGPTPNEVKLASDAIKWSDDDAAQTLYERTGGNESIERMITMCGLTDTTVYDDWWSRTQMSPRDAVRLGECLANGTAAGPAWTTWLLQEMRQVSGTTAATEQQSTRGGGRWGIIDGVPAAQANTVAIKNGWTSYRSDGNWHINCLAVTDSWSMAVMMRYPSSQGLDYGAGVCESIAAQLLT</sequence>
<dbReference type="Gene3D" id="3.40.710.10">
    <property type="entry name" value="DD-peptidase/beta-lactamase superfamily"/>
    <property type="match status" value="1"/>
</dbReference>
<dbReference type="GO" id="GO:0030655">
    <property type="term" value="P:beta-lactam antibiotic catabolic process"/>
    <property type="evidence" value="ECO:0007669"/>
    <property type="project" value="InterPro"/>
</dbReference>
<accession>A0A8J3QHZ5</accession>
<dbReference type="RefSeq" id="WP_203913720.1">
    <property type="nucleotide sequence ID" value="NZ_BONY01000081.1"/>
</dbReference>
<proteinExistence type="predicted"/>
<comment type="caution">
    <text evidence="3">The sequence shown here is derived from an EMBL/GenBank/DDBJ whole genome shotgun (WGS) entry which is preliminary data.</text>
</comment>
<gene>
    <name evidence="3" type="ORF">Rhe02_80640</name>
</gene>
<evidence type="ECO:0000256" key="1">
    <source>
        <dbReference type="SAM" id="MobiDB-lite"/>
    </source>
</evidence>
<protein>
    <recommendedName>
        <fullName evidence="2">Beta-lactamase class A catalytic domain-containing protein</fullName>
    </recommendedName>
</protein>
<dbReference type="InterPro" id="IPR012338">
    <property type="entry name" value="Beta-lactam/transpept-like"/>
</dbReference>
<feature type="compositionally biased region" description="Gly residues" evidence="1">
    <location>
        <begin position="47"/>
        <end position="58"/>
    </location>
</feature>
<organism evidence="3 4">
    <name type="scientific">Rhizocola hellebori</name>
    <dbReference type="NCBI Taxonomy" id="1392758"/>
    <lineage>
        <taxon>Bacteria</taxon>
        <taxon>Bacillati</taxon>
        <taxon>Actinomycetota</taxon>
        <taxon>Actinomycetes</taxon>
        <taxon>Micromonosporales</taxon>
        <taxon>Micromonosporaceae</taxon>
        <taxon>Rhizocola</taxon>
    </lineage>
</organism>
<evidence type="ECO:0000313" key="3">
    <source>
        <dbReference type="EMBL" id="GIH09997.1"/>
    </source>
</evidence>
<evidence type="ECO:0000259" key="2">
    <source>
        <dbReference type="Pfam" id="PF13354"/>
    </source>
</evidence>
<dbReference type="GO" id="GO:0046677">
    <property type="term" value="P:response to antibiotic"/>
    <property type="evidence" value="ECO:0007669"/>
    <property type="project" value="InterPro"/>
</dbReference>
<dbReference type="InterPro" id="IPR045155">
    <property type="entry name" value="Beta-lactam_cat"/>
</dbReference>
<dbReference type="PANTHER" id="PTHR35333:SF3">
    <property type="entry name" value="BETA-LACTAMASE-TYPE TRANSPEPTIDASE FOLD CONTAINING PROTEIN"/>
    <property type="match status" value="1"/>
</dbReference>
<dbReference type="SUPFAM" id="SSF56601">
    <property type="entry name" value="beta-lactamase/transpeptidase-like"/>
    <property type="match status" value="1"/>
</dbReference>
<name>A0A8J3QHZ5_9ACTN</name>
<dbReference type="EMBL" id="BONY01000081">
    <property type="protein sequence ID" value="GIH09997.1"/>
    <property type="molecule type" value="Genomic_DNA"/>
</dbReference>
<dbReference type="Pfam" id="PF13354">
    <property type="entry name" value="Beta-lactamase2"/>
    <property type="match status" value="1"/>
</dbReference>